<dbReference type="Proteomes" id="UP000616151">
    <property type="component" value="Unassembled WGS sequence"/>
</dbReference>
<comment type="caution">
    <text evidence="1">The sequence shown here is derived from an EMBL/GenBank/DDBJ whole genome shotgun (WGS) entry which is preliminary data.</text>
</comment>
<dbReference type="EMBL" id="JAENHL010000008">
    <property type="protein sequence ID" value="MBK1869620.1"/>
    <property type="molecule type" value="Genomic_DNA"/>
</dbReference>
<protein>
    <submittedName>
        <fullName evidence="1">Uncharacterized protein</fullName>
    </submittedName>
</protein>
<evidence type="ECO:0000313" key="1">
    <source>
        <dbReference type="EMBL" id="MBK1869620.1"/>
    </source>
</evidence>
<gene>
    <name evidence="1" type="ORF">JHL16_24885</name>
</gene>
<keyword evidence="2" id="KW-1185">Reference proteome</keyword>
<proteinExistence type="predicted"/>
<reference evidence="1" key="1">
    <citation type="submission" date="2021-01" db="EMBL/GenBank/DDBJ databases">
        <authorList>
            <person name="Sun Q."/>
        </authorList>
    </citation>
    <scope>NUCLEOTIDE SEQUENCE</scope>
    <source>
        <strain evidence="1">YIM B02566</strain>
    </source>
</reference>
<organism evidence="1 2">
    <name type="scientific">Taklimakanibacter albus</name>
    <dbReference type="NCBI Taxonomy" id="2800327"/>
    <lineage>
        <taxon>Bacteria</taxon>
        <taxon>Pseudomonadati</taxon>
        <taxon>Pseudomonadota</taxon>
        <taxon>Alphaproteobacteria</taxon>
        <taxon>Hyphomicrobiales</taxon>
        <taxon>Aestuariivirgaceae</taxon>
        <taxon>Taklimakanibacter</taxon>
    </lineage>
</organism>
<evidence type="ECO:0000313" key="2">
    <source>
        <dbReference type="Proteomes" id="UP000616151"/>
    </source>
</evidence>
<sequence length="124" mass="13494">MSSVSLPTGALNEAMERIGAVIDSETAALREMRVVDLQDFNNRKSRGLLDLMRAIRALDGGRPDEVTASRLKALKAKLATNQAALAMHLSAAREITTLVAQTIRDSESDGTYSNRMPAPDKNPW</sequence>
<accession>A0ACC5RAX5</accession>
<name>A0ACC5RAX5_9HYPH</name>